<dbReference type="RefSeq" id="WP_015928260.1">
    <property type="nucleotide sequence ID" value="NC_011894.1"/>
</dbReference>
<protein>
    <submittedName>
        <fullName evidence="2">Uncharacterized protein</fullName>
    </submittedName>
</protein>
<organism evidence="2 3">
    <name type="scientific">Methylobacterium nodulans (strain LMG 21967 / CNCM I-2342 / ORS 2060)</name>
    <dbReference type="NCBI Taxonomy" id="460265"/>
    <lineage>
        <taxon>Bacteria</taxon>
        <taxon>Pseudomonadati</taxon>
        <taxon>Pseudomonadota</taxon>
        <taxon>Alphaproteobacteria</taxon>
        <taxon>Hyphomicrobiales</taxon>
        <taxon>Methylobacteriaceae</taxon>
        <taxon>Methylobacterium</taxon>
    </lineage>
</organism>
<accession>B8IPR5</accession>
<dbReference type="OrthoDB" id="7994225at2"/>
<dbReference type="KEGG" id="mno:Mnod_1573"/>
<keyword evidence="1" id="KW-0812">Transmembrane</keyword>
<dbReference type="HOGENOM" id="CLU_140976_0_0_5"/>
<reference evidence="2 3" key="1">
    <citation type="submission" date="2009-01" db="EMBL/GenBank/DDBJ databases">
        <title>Complete sequence of chromosome of Methylobacterium nodulans ORS 2060.</title>
        <authorList>
            <consortium name="US DOE Joint Genome Institute"/>
            <person name="Lucas S."/>
            <person name="Copeland A."/>
            <person name="Lapidus A."/>
            <person name="Glavina del Rio T."/>
            <person name="Dalin E."/>
            <person name="Tice H."/>
            <person name="Bruce D."/>
            <person name="Goodwin L."/>
            <person name="Pitluck S."/>
            <person name="Sims D."/>
            <person name="Brettin T."/>
            <person name="Detter J.C."/>
            <person name="Han C."/>
            <person name="Larimer F."/>
            <person name="Land M."/>
            <person name="Hauser L."/>
            <person name="Kyrpides N."/>
            <person name="Ivanova N."/>
            <person name="Marx C.J."/>
            <person name="Richardson P."/>
        </authorList>
    </citation>
    <scope>NUCLEOTIDE SEQUENCE [LARGE SCALE GENOMIC DNA]</scope>
    <source>
        <strain evidence="3">LMG 21967 / CNCM I-2342 / ORS 2060</strain>
    </source>
</reference>
<evidence type="ECO:0000256" key="1">
    <source>
        <dbReference type="SAM" id="Phobius"/>
    </source>
</evidence>
<evidence type="ECO:0000313" key="2">
    <source>
        <dbReference type="EMBL" id="ACL56565.1"/>
    </source>
</evidence>
<dbReference type="EMBL" id="CP001349">
    <property type="protein sequence ID" value="ACL56565.1"/>
    <property type="molecule type" value="Genomic_DNA"/>
</dbReference>
<dbReference type="Proteomes" id="UP000008207">
    <property type="component" value="Chromosome"/>
</dbReference>
<keyword evidence="1" id="KW-0472">Membrane</keyword>
<sequence length="162" mass="18321">MQKPIAHQHADGSAHYSYCHPEDILGMPRFEWTASRRAKRLGQRSRTALRLFGSAFALATAAFWATMLVSPPTSEATAVTEPAAHCAQIEQAVRPWFDREVGRRARLHVSAGLTDFNTMLLWYRSAHTQCMSGKVRDAENNLRRLETMITALADRYAPQDEY</sequence>
<keyword evidence="1" id="KW-1133">Transmembrane helix</keyword>
<name>B8IPR5_METNO</name>
<proteinExistence type="predicted"/>
<dbReference type="eggNOG" id="ENOG50311AH">
    <property type="taxonomic scope" value="Bacteria"/>
</dbReference>
<gene>
    <name evidence="2" type="ordered locus">Mnod_1573</name>
</gene>
<feature type="transmembrane region" description="Helical" evidence="1">
    <location>
        <begin position="47"/>
        <end position="69"/>
    </location>
</feature>
<evidence type="ECO:0000313" key="3">
    <source>
        <dbReference type="Proteomes" id="UP000008207"/>
    </source>
</evidence>
<dbReference type="AlphaFoldDB" id="B8IPR5"/>
<keyword evidence="3" id="KW-1185">Reference proteome</keyword>